<evidence type="ECO:0000313" key="2">
    <source>
        <dbReference type="EMBL" id="ADM41868.1"/>
    </source>
</evidence>
<dbReference type="HOGENOM" id="CLU_052040_1_0_6"/>
<dbReference type="EMBL" id="CP002154">
    <property type="protein sequence ID" value="ADM41868.1"/>
    <property type="molecule type" value="Genomic_DNA"/>
</dbReference>
<gene>
    <name evidence="2" type="primary">cpsB</name>
    <name evidence="2" type="ordered locus">ETAF_1760</name>
</gene>
<evidence type="ECO:0000313" key="3">
    <source>
        <dbReference type="Proteomes" id="UP000002230"/>
    </source>
</evidence>
<dbReference type="AlphaFoldDB" id="A0A0H3DTW0"/>
<reference evidence="2 3" key="2">
    <citation type="journal article" date="2011" name="BMC Immunol.">
        <title>Comparison of static immersion and intravenous injection systems for exposure of zebrafish embryos to the natural pathogen Edwardsiella tarda.</title>
        <authorList>
            <person name="van Soest J.J."/>
            <person name="Stockhammer O.W."/>
            <person name="Ordas A."/>
            <person name="Bloemberg G.V."/>
            <person name="Spaink H.P."/>
            <person name="Meijer A.H."/>
        </authorList>
    </citation>
    <scope>NUCLEOTIDE SEQUENCE [LARGE SCALE GENOMIC DNA]</scope>
    <source>
        <strain evidence="2 3">FL6-60</strain>
    </source>
</reference>
<accession>A0A0H3DTW0</accession>
<dbReference type="Pfam" id="PF10082">
    <property type="entry name" value="BBP2_2"/>
    <property type="match status" value="1"/>
</dbReference>
<dbReference type="Proteomes" id="UP000002230">
    <property type="component" value="Chromosome"/>
</dbReference>
<keyword evidence="1" id="KW-0732">Signal</keyword>
<evidence type="ECO:0000256" key="1">
    <source>
        <dbReference type="SAM" id="SignalP"/>
    </source>
</evidence>
<name>A0A0H3DTW0_EDWTF</name>
<protein>
    <submittedName>
        <fullName evidence="2">Capsular polysaccharide synthesis enzyme CpsB</fullName>
    </submittedName>
</protein>
<feature type="chain" id="PRO_5002607764" evidence="1">
    <location>
        <begin position="22"/>
        <end position="429"/>
    </location>
</feature>
<feature type="signal peptide" evidence="1">
    <location>
        <begin position="1"/>
        <end position="21"/>
    </location>
</feature>
<dbReference type="InterPro" id="IPR018759">
    <property type="entry name" value="BBP2_2"/>
</dbReference>
<dbReference type="KEGG" id="etd:ETAF_1760"/>
<organism evidence="2 3">
    <name type="scientific">Edwardsiella tarda (strain FL6-60)</name>
    <dbReference type="NCBI Taxonomy" id="718251"/>
    <lineage>
        <taxon>Bacteria</taxon>
        <taxon>Pseudomonadati</taxon>
        <taxon>Pseudomonadota</taxon>
        <taxon>Gammaproteobacteria</taxon>
        <taxon>Enterobacterales</taxon>
        <taxon>Hafniaceae</taxon>
        <taxon>Edwardsiella</taxon>
    </lineage>
</organism>
<dbReference type="PATRIC" id="fig|718251.5.peg.1825"/>
<proteinExistence type="predicted"/>
<keyword evidence="3" id="KW-1185">Reference proteome</keyword>
<reference evidence="3" key="1">
    <citation type="submission" date="2010-08" db="EMBL/GenBank/DDBJ databases">
        <title>Genome comparisons of Edwardsiella bacteria analysed using deep sequencing technology.</title>
        <authorList>
            <person name="van Soest J.J."/>
            <person name="Henkel C.V."/>
            <person name="Jansen H.J."/>
            <person name="van den Hondel C.A.M.J.J."/>
            <person name="Bloemberg G.V."/>
            <person name="Meijer A.H."/>
            <person name="Spaink H.P."/>
        </authorList>
    </citation>
    <scope>NUCLEOTIDE SEQUENCE [LARGE SCALE GENOMIC DNA]</scope>
    <source>
        <strain evidence="3">FL6-60</strain>
    </source>
</reference>
<sequence length="429" mass="49722">MRTPISLLLLTGLGLTPVSWADLTPKSHIGIAGIDFQSQLAIDRGYMGNVTYLPAVAPARNAAFWGVRPQLQALAERGQDRYQLHYRGDYRRYRQAGADDYRDHDLGLLARWRYGAMQGLTLTLQDTLGHELRGRGISEGFLPQQFIRYGITTPLRTTLQDGQLRYSYGADEGRGKAEMMLSYRRLRYGNTRQAQQADDAFYNYIREQEWHENGQTLELFDQYSPQTRFRYSLVTHQRYYRSNGQKNSNEYSLLYGVKSQLTGNSAIDANVSWLYKTFNADPARPFSGLNWDVSARWQPHPQRSVVLHSAQRIKDPSQVGGYILVSEYGLSYTQDLWRNRLSSTLDYRYRTEDYKKQADSRRDRNAILSLALNYDFRPSICFQLKYMRDTLRSSKRSDLFYIGPDEDQPVERTLGYDNDLIMFTAKVQI</sequence>